<dbReference type="EMBL" id="CZKA01000061">
    <property type="protein sequence ID" value="CUR59601.1"/>
    <property type="molecule type" value="Genomic_DNA"/>
</dbReference>
<proteinExistence type="predicted"/>
<dbReference type="InterPro" id="IPR025714">
    <property type="entry name" value="Methyltranfer_dom"/>
</dbReference>
<feature type="region of interest" description="Disordered" evidence="1">
    <location>
        <begin position="63"/>
        <end position="87"/>
    </location>
</feature>
<dbReference type="CDD" id="cd02440">
    <property type="entry name" value="AdoMet_MTases"/>
    <property type="match status" value="1"/>
</dbReference>
<dbReference type="Pfam" id="PF13847">
    <property type="entry name" value="Methyltransf_31"/>
    <property type="match status" value="1"/>
</dbReference>
<evidence type="ECO:0000313" key="3">
    <source>
        <dbReference type="EMBL" id="CUR59601.1"/>
    </source>
</evidence>
<sequence length="582" mass="65224">MGILNRHRPTPRQPLTAPAPIGLVEEFSQRLIVGWVSVPPGSPPTRVVLRLGDLQVSATYATPGPSMSGSGSVLRNPVPGQPAPQSRLAHPWQVPMIAGPADDRRNSPDEIRTFSFRVRGIWEYARPSTPVSVSTGGVRLPIMGHGMFLRPPHRGRRTVAELRRRFEAGYLLTQNGRIALSKQLDHEWQRAVMSLYTRVRERLSEAYGYDVFFLYGTLLGAVREGGYIGHDIDFDAGYVSDHRTGPLAAAELRDIALLLIRDGLDVDCRLTALHIVDPDHPGHRIDLFHTWFDDDGVLRFPFGVAGTRQVYETEWSGTREIEFPGGRGLVPVAAEALVAQLYGEDWRQPKPGFNWNLDRTESAPEGRLTTAMRTMAYWANFYARNSYASGSTFFEFVNARADTPATIIDIGCGDGRDSCAFAVAGRQVLGLDQSPVGIENAAAHAHRLEVADHCRFLVCDVADIDDLRRALDQGVERGEEPLMFYLRFFLHAIDDEVQDGLLAAIDTHARAGDYFAAEFRTDKDEQNSHVHTRHYRRFQNAAEFSARLTGELRFEILHEEERTGLSPYRDEDPVLYRVIARR</sequence>
<evidence type="ECO:0000256" key="1">
    <source>
        <dbReference type="SAM" id="MobiDB-lite"/>
    </source>
</evidence>
<name>A0A2P2CCA1_9ZZZZ</name>
<gene>
    <name evidence="3" type="ORF">NOCA2640012</name>
</gene>
<feature type="domain" description="Methyltransferase" evidence="2">
    <location>
        <begin position="406"/>
        <end position="465"/>
    </location>
</feature>
<dbReference type="InterPro" id="IPR029063">
    <property type="entry name" value="SAM-dependent_MTases_sf"/>
</dbReference>
<accession>A0A2P2CCA1</accession>
<dbReference type="AlphaFoldDB" id="A0A2P2CCA1"/>
<dbReference type="SUPFAM" id="SSF53335">
    <property type="entry name" value="S-adenosyl-L-methionine-dependent methyltransferases"/>
    <property type="match status" value="1"/>
</dbReference>
<reference evidence="3" key="1">
    <citation type="submission" date="2015-08" db="EMBL/GenBank/DDBJ databases">
        <authorList>
            <person name="Babu N.S."/>
            <person name="Beckwith C.J."/>
            <person name="Beseler K.G."/>
            <person name="Brison A."/>
            <person name="Carone J.V."/>
            <person name="Caskin T.P."/>
            <person name="Diamond M."/>
            <person name="Durham M.E."/>
            <person name="Foxe J.M."/>
            <person name="Go M."/>
            <person name="Henderson B.A."/>
            <person name="Jones I.B."/>
            <person name="McGettigan J.A."/>
            <person name="Micheletti S.J."/>
            <person name="Nasrallah M.E."/>
            <person name="Ortiz D."/>
            <person name="Piller C.R."/>
            <person name="Privatt S.R."/>
            <person name="Schneider S.L."/>
            <person name="Sharp S."/>
            <person name="Smith T.C."/>
            <person name="Stanton J.D."/>
            <person name="Ullery H.E."/>
            <person name="Wilson R.J."/>
            <person name="Serrano M.G."/>
            <person name="Buck G."/>
            <person name="Lee V."/>
            <person name="Wang Y."/>
            <person name="Carvalho R."/>
            <person name="Voegtly L."/>
            <person name="Shi R."/>
            <person name="Duckworth R."/>
            <person name="Johnson A."/>
            <person name="Loviza R."/>
            <person name="Walstead R."/>
            <person name="Shah Z."/>
            <person name="Kiflezghi M."/>
            <person name="Wade K."/>
            <person name="Ball S.L."/>
            <person name="Bradley K.W."/>
            <person name="Asai D.J."/>
            <person name="Bowman C.A."/>
            <person name="Russell D.A."/>
            <person name="Pope W.H."/>
            <person name="Jacobs-Sera D."/>
            <person name="Hendrix R.W."/>
            <person name="Hatfull G.F."/>
        </authorList>
    </citation>
    <scope>NUCLEOTIDE SEQUENCE</scope>
</reference>
<evidence type="ECO:0000259" key="2">
    <source>
        <dbReference type="Pfam" id="PF13847"/>
    </source>
</evidence>
<dbReference type="Gene3D" id="3.40.50.150">
    <property type="entry name" value="Vaccinia Virus protein VP39"/>
    <property type="match status" value="1"/>
</dbReference>
<protein>
    <recommendedName>
        <fullName evidence="2">Methyltransferase domain-containing protein</fullName>
    </recommendedName>
</protein>
<organism evidence="3">
    <name type="scientific">metagenome</name>
    <dbReference type="NCBI Taxonomy" id="256318"/>
    <lineage>
        <taxon>unclassified sequences</taxon>
        <taxon>metagenomes</taxon>
    </lineage>
</organism>
<feature type="compositionally biased region" description="Polar residues" evidence="1">
    <location>
        <begin position="63"/>
        <end position="73"/>
    </location>
</feature>